<dbReference type="PANTHER" id="PTHR42928:SF5">
    <property type="entry name" value="BLR1237 PROTEIN"/>
    <property type="match status" value="1"/>
</dbReference>
<dbReference type="Gene3D" id="3.40.190.150">
    <property type="entry name" value="Bordetella uptake gene, domain 1"/>
    <property type="match status" value="1"/>
</dbReference>
<sequence length="329" mass="34786">MKNRHSASPSLWLAAGAVLLLAMLPAGPAYADAFPSKPIKFIVPFPPGSGTDTSARYFGRKLSELTKQPVIVENKPGANGFIGVQSVLNAPADGYTVFVGSNSTLAVNVALFKKLPYDPQTDLVPLSMMMRAPVVLAVPPESPYKSVAELISAARAQPGKLNYAGGSAGYQLMAELFNDTAGTSTMHVPYKGASEALAAVASQQVDMTFSDITAAQGLVKGGKLRALAVASDKRAPALPDVPTTAEAGLPGYKAYVWVGAMVAARTPKAEVEKLASLLTQIEAMPETREFYERQGAETMAGGADEMRRFQAAEIALWKQIVVKAKVEQQ</sequence>
<dbReference type="Proteomes" id="UP001158049">
    <property type="component" value="Unassembled WGS sequence"/>
</dbReference>
<accession>A0ABY1QSI9</accession>
<name>A0ABY1QSI9_9BURK</name>
<evidence type="ECO:0000256" key="1">
    <source>
        <dbReference type="ARBA" id="ARBA00006987"/>
    </source>
</evidence>
<dbReference type="EMBL" id="FXUL01000030">
    <property type="protein sequence ID" value="SMP78965.1"/>
    <property type="molecule type" value="Genomic_DNA"/>
</dbReference>
<dbReference type="Pfam" id="PF03401">
    <property type="entry name" value="TctC"/>
    <property type="match status" value="1"/>
</dbReference>
<dbReference type="InterPro" id="IPR005064">
    <property type="entry name" value="BUG"/>
</dbReference>
<dbReference type="CDD" id="cd07012">
    <property type="entry name" value="PBP2_Bug_TTT"/>
    <property type="match status" value="1"/>
</dbReference>
<comment type="similarity">
    <text evidence="1">Belongs to the UPF0065 (bug) family.</text>
</comment>
<evidence type="ECO:0000256" key="2">
    <source>
        <dbReference type="SAM" id="SignalP"/>
    </source>
</evidence>
<proteinExistence type="inferred from homology"/>
<dbReference type="Gene3D" id="3.40.190.10">
    <property type="entry name" value="Periplasmic binding protein-like II"/>
    <property type="match status" value="1"/>
</dbReference>
<organism evidence="3 4">
    <name type="scientific">Noviherbaspirillum suwonense</name>
    <dbReference type="NCBI Taxonomy" id="1224511"/>
    <lineage>
        <taxon>Bacteria</taxon>
        <taxon>Pseudomonadati</taxon>
        <taxon>Pseudomonadota</taxon>
        <taxon>Betaproteobacteria</taxon>
        <taxon>Burkholderiales</taxon>
        <taxon>Oxalobacteraceae</taxon>
        <taxon>Noviherbaspirillum</taxon>
    </lineage>
</organism>
<dbReference type="InterPro" id="IPR042100">
    <property type="entry name" value="Bug_dom1"/>
</dbReference>
<dbReference type="SUPFAM" id="SSF53850">
    <property type="entry name" value="Periplasmic binding protein-like II"/>
    <property type="match status" value="1"/>
</dbReference>
<gene>
    <name evidence="3" type="ORF">SAMN06295970_13020</name>
</gene>
<keyword evidence="3" id="KW-0675">Receptor</keyword>
<reference evidence="3 4" key="1">
    <citation type="submission" date="2017-05" db="EMBL/GenBank/DDBJ databases">
        <authorList>
            <person name="Varghese N."/>
            <person name="Submissions S."/>
        </authorList>
    </citation>
    <scope>NUCLEOTIDE SEQUENCE [LARGE SCALE GENOMIC DNA]</scope>
    <source>
        <strain evidence="3 4">DSM 26001</strain>
    </source>
</reference>
<feature type="chain" id="PRO_5045070206" evidence="2">
    <location>
        <begin position="32"/>
        <end position="329"/>
    </location>
</feature>
<dbReference type="RefSeq" id="WP_430438550.1">
    <property type="nucleotide sequence ID" value="NZ_FXUL01000030.1"/>
</dbReference>
<keyword evidence="4" id="KW-1185">Reference proteome</keyword>
<evidence type="ECO:0000313" key="4">
    <source>
        <dbReference type="Proteomes" id="UP001158049"/>
    </source>
</evidence>
<evidence type="ECO:0000313" key="3">
    <source>
        <dbReference type="EMBL" id="SMP78965.1"/>
    </source>
</evidence>
<keyword evidence="2" id="KW-0732">Signal</keyword>
<protein>
    <submittedName>
        <fullName evidence="3">Tripartite-type tricarboxylate transporter, receptor component TctC</fullName>
    </submittedName>
</protein>
<comment type="caution">
    <text evidence="3">The sequence shown here is derived from an EMBL/GenBank/DDBJ whole genome shotgun (WGS) entry which is preliminary data.</text>
</comment>
<dbReference type="PANTHER" id="PTHR42928">
    <property type="entry name" value="TRICARBOXYLATE-BINDING PROTEIN"/>
    <property type="match status" value="1"/>
</dbReference>
<dbReference type="PIRSF" id="PIRSF017082">
    <property type="entry name" value="YflP"/>
    <property type="match status" value="1"/>
</dbReference>
<feature type="signal peptide" evidence="2">
    <location>
        <begin position="1"/>
        <end position="31"/>
    </location>
</feature>